<evidence type="ECO:0000313" key="2">
    <source>
        <dbReference type="Proteomes" id="UP000617340"/>
    </source>
</evidence>
<protein>
    <submittedName>
        <fullName evidence="1">Uncharacterized protein</fullName>
    </submittedName>
</protein>
<accession>A0A834MQE2</accession>
<sequence length="106" mass="12732">MYGKGILSDAMSKHVTKGRLEMVELGEERGRIQIKCPMMKMCLEGDFLFWRRSREFYFMEIWTLGPRTSEHERSYENSAVNRYFEHEKIGRNSTEEGQYYESPWMS</sequence>
<proteinExistence type="predicted"/>
<dbReference type="EMBL" id="JACSDZ010000022">
    <property type="protein sequence ID" value="KAF7381270.1"/>
    <property type="molecule type" value="Genomic_DNA"/>
</dbReference>
<keyword evidence="2" id="KW-1185">Reference proteome</keyword>
<dbReference type="AlphaFoldDB" id="A0A834MQE2"/>
<evidence type="ECO:0000313" key="1">
    <source>
        <dbReference type="EMBL" id="KAF7381270.1"/>
    </source>
</evidence>
<gene>
    <name evidence="1" type="ORF">HZH68_016145</name>
</gene>
<dbReference type="Proteomes" id="UP000617340">
    <property type="component" value="Unassembled WGS sequence"/>
</dbReference>
<organism evidence="1 2">
    <name type="scientific">Vespula germanica</name>
    <name type="common">German yellow jacket</name>
    <name type="synonym">Paravespula germanica</name>
    <dbReference type="NCBI Taxonomy" id="30212"/>
    <lineage>
        <taxon>Eukaryota</taxon>
        <taxon>Metazoa</taxon>
        <taxon>Ecdysozoa</taxon>
        <taxon>Arthropoda</taxon>
        <taxon>Hexapoda</taxon>
        <taxon>Insecta</taxon>
        <taxon>Pterygota</taxon>
        <taxon>Neoptera</taxon>
        <taxon>Endopterygota</taxon>
        <taxon>Hymenoptera</taxon>
        <taxon>Apocrita</taxon>
        <taxon>Aculeata</taxon>
        <taxon>Vespoidea</taxon>
        <taxon>Vespidae</taxon>
        <taxon>Vespinae</taxon>
        <taxon>Vespula</taxon>
    </lineage>
</organism>
<comment type="caution">
    <text evidence="1">The sequence shown here is derived from an EMBL/GenBank/DDBJ whole genome shotgun (WGS) entry which is preliminary data.</text>
</comment>
<reference evidence="1" key="1">
    <citation type="journal article" date="2020" name="G3 (Bethesda)">
        <title>High-Quality Assemblies for Three Invasive Social Wasps from the &lt;i&gt;Vespula&lt;/i&gt; Genus.</title>
        <authorList>
            <person name="Harrop T.W.R."/>
            <person name="Guhlin J."/>
            <person name="McLaughlin G.M."/>
            <person name="Permina E."/>
            <person name="Stockwell P."/>
            <person name="Gilligan J."/>
            <person name="Le Lec M.F."/>
            <person name="Gruber M.A.M."/>
            <person name="Quinn O."/>
            <person name="Lovegrove M."/>
            <person name="Duncan E.J."/>
            <person name="Remnant E.J."/>
            <person name="Van Eeckhoven J."/>
            <person name="Graham B."/>
            <person name="Knapp R.A."/>
            <person name="Langford K.W."/>
            <person name="Kronenberg Z."/>
            <person name="Press M.O."/>
            <person name="Eacker S.M."/>
            <person name="Wilson-Rankin E.E."/>
            <person name="Purcell J."/>
            <person name="Lester P.J."/>
            <person name="Dearden P.K."/>
        </authorList>
    </citation>
    <scope>NUCLEOTIDE SEQUENCE</scope>
    <source>
        <strain evidence="1">Linc-1</strain>
    </source>
</reference>
<name>A0A834MQE2_VESGE</name>